<keyword evidence="4" id="KW-1185">Reference proteome</keyword>
<evidence type="ECO:0000256" key="2">
    <source>
        <dbReference type="SAM" id="SignalP"/>
    </source>
</evidence>
<evidence type="ECO:0000256" key="1">
    <source>
        <dbReference type="SAM" id="MobiDB-lite"/>
    </source>
</evidence>
<evidence type="ECO:0000313" key="3">
    <source>
        <dbReference type="EMBL" id="MBZ0059605.1"/>
    </source>
</evidence>
<reference evidence="3 4" key="1">
    <citation type="submission" date="2020-11" db="EMBL/GenBank/DDBJ databases">
        <title>Draft Genome of Enterobacter sp. strain EMC7.</title>
        <authorList>
            <person name="Barman P."/>
            <person name="Sinha S."/>
            <person name="Sen S."/>
            <person name="Chakraborty R."/>
        </authorList>
    </citation>
    <scope>NUCLEOTIDE SEQUENCE [LARGE SCALE GENOMIC DNA]</scope>
    <source>
        <strain evidence="3 4">EMC7</strain>
    </source>
</reference>
<feature type="chain" id="PRO_5045718878" description="Lipoprotein" evidence="2">
    <location>
        <begin position="22"/>
        <end position="100"/>
    </location>
</feature>
<feature type="region of interest" description="Disordered" evidence="1">
    <location>
        <begin position="50"/>
        <end position="100"/>
    </location>
</feature>
<dbReference type="RefSeq" id="WP_223075294.1">
    <property type="nucleotide sequence ID" value="NZ_JADMNK010000010.1"/>
</dbReference>
<organism evidence="3 4">
    <name type="scientific">Leclercia barmai</name>
    <dbReference type="NCBI Taxonomy" id="2785629"/>
    <lineage>
        <taxon>Bacteria</taxon>
        <taxon>Pseudomonadati</taxon>
        <taxon>Pseudomonadota</taxon>
        <taxon>Gammaproteobacteria</taxon>
        <taxon>Enterobacterales</taxon>
        <taxon>Enterobacteriaceae</taxon>
        <taxon>Leclercia</taxon>
    </lineage>
</organism>
<sequence>MKCKFAPLVAIVLLAGCTSSAERMYECEAQGVSRDACYVAEQNRKANINSAAEKQAMENASDLYGPKGTETYGKKQQQREHHQHRQANDDDNYDNDNDQW</sequence>
<dbReference type="Proteomes" id="UP000706580">
    <property type="component" value="Unassembled WGS sequence"/>
</dbReference>
<evidence type="ECO:0000313" key="4">
    <source>
        <dbReference type="Proteomes" id="UP000706580"/>
    </source>
</evidence>
<accession>A0ABS7RZ74</accession>
<comment type="caution">
    <text evidence="3">The sequence shown here is derived from an EMBL/GenBank/DDBJ whole genome shotgun (WGS) entry which is preliminary data.</text>
</comment>
<protein>
    <recommendedName>
        <fullName evidence="5">Lipoprotein</fullName>
    </recommendedName>
</protein>
<evidence type="ECO:0008006" key="5">
    <source>
        <dbReference type="Google" id="ProtNLM"/>
    </source>
</evidence>
<proteinExistence type="predicted"/>
<keyword evidence="2" id="KW-0732">Signal</keyword>
<dbReference type="EMBL" id="JADMNK010000010">
    <property type="protein sequence ID" value="MBZ0059605.1"/>
    <property type="molecule type" value="Genomic_DNA"/>
</dbReference>
<name>A0ABS7RZ74_9ENTR</name>
<feature type="compositionally biased region" description="Acidic residues" evidence="1">
    <location>
        <begin position="89"/>
        <end position="100"/>
    </location>
</feature>
<gene>
    <name evidence="3" type="ORF">ITX56_17710</name>
</gene>
<feature type="signal peptide" evidence="2">
    <location>
        <begin position="1"/>
        <end position="21"/>
    </location>
</feature>
<dbReference type="PROSITE" id="PS51257">
    <property type="entry name" value="PROKAR_LIPOPROTEIN"/>
    <property type="match status" value="1"/>
</dbReference>